<name>A0ABQ9YG93_9EUKA</name>
<keyword evidence="2" id="KW-1185">Reference proteome</keyword>
<reference evidence="1 2" key="1">
    <citation type="journal article" date="2022" name="bioRxiv">
        <title>Genomics of Preaxostyla Flagellates Illuminates Evolutionary Transitions and the Path Towards Mitochondrial Loss.</title>
        <authorList>
            <person name="Novak L.V.F."/>
            <person name="Treitli S.C."/>
            <person name="Pyrih J."/>
            <person name="Halakuc P."/>
            <person name="Pipaliya S.V."/>
            <person name="Vacek V."/>
            <person name="Brzon O."/>
            <person name="Soukal P."/>
            <person name="Eme L."/>
            <person name="Dacks J.B."/>
            <person name="Karnkowska A."/>
            <person name="Elias M."/>
            <person name="Hampl V."/>
        </authorList>
    </citation>
    <scope>NUCLEOTIDE SEQUENCE [LARGE SCALE GENOMIC DNA]</scope>
    <source>
        <strain evidence="1">NAU3</strain>
        <tissue evidence="1">Gut</tissue>
    </source>
</reference>
<organism evidence="1 2">
    <name type="scientific">Blattamonas nauphoetae</name>
    <dbReference type="NCBI Taxonomy" id="2049346"/>
    <lineage>
        <taxon>Eukaryota</taxon>
        <taxon>Metamonada</taxon>
        <taxon>Preaxostyla</taxon>
        <taxon>Oxymonadida</taxon>
        <taxon>Blattamonas</taxon>
    </lineage>
</organism>
<gene>
    <name evidence="1" type="ORF">BLNAU_2228</name>
</gene>
<evidence type="ECO:0000313" key="1">
    <source>
        <dbReference type="EMBL" id="KAK2962793.1"/>
    </source>
</evidence>
<accession>A0ABQ9YG93</accession>
<evidence type="ECO:0000313" key="2">
    <source>
        <dbReference type="Proteomes" id="UP001281761"/>
    </source>
</evidence>
<dbReference type="EMBL" id="JARBJD010000009">
    <property type="protein sequence ID" value="KAK2962793.1"/>
    <property type="molecule type" value="Genomic_DNA"/>
</dbReference>
<comment type="caution">
    <text evidence="1">The sequence shown here is derived from an EMBL/GenBank/DDBJ whole genome shotgun (WGS) entry which is preliminary data.</text>
</comment>
<dbReference type="Proteomes" id="UP001281761">
    <property type="component" value="Unassembled WGS sequence"/>
</dbReference>
<sequence length="239" mass="26715">MPKVKLEQGHIPTKEILIQQKGLLFYTQLTDLLNLRFVQHSGDTDAEKARWFIQRTNLVQSLKQLQGESISRGLGNRLLRDEEEEQIVEKALAAYKTDKPWKLKDLRQTIQDDFGTSVFIAAANVAATGLSEHSTTDVTGKKKVGVLARILGPETNPETNYLMLEEKIGPSTSTGYLQLLEEIAEKTNLPMNCVTSVATDGEATTTGSETGLWIQLSNNYERKLTQNCAAYRTQFVLQL</sequence>
<proteinExistence type="predicted"/>
<protein>
    <submittedName>
        <fullName evidence="1">Uncharacterized protein</fullName>
    </submittedName>
</protein>